<reference evidence="2 3" key="1">
    <citation type="submission" date="2014-07" db="EMBL/GenBank/DDBJ databases">
        <title>Draft Genome Sequences of Environmental Pseudomonas syringae strains.</title>
        <authorList>
            <person name="Baltrus D.A."/>
            <person name="Berge O."/>
            <person name="Morris C."/>
        </authorList>
    </citation>
    <scope>NUCLEOTIDE SEQUENCE [LARGE SCALE GENOMIC DNA]</scope>
    <source>
        <strain evidence="2 3">CEB003</strain>
    </source>
</reference>
<accession>A0A085V483</accession>
<dbReference type="PATRIC" id="fig|317.174.peg.3595"/>
<evidence type="ECO:0000313" key="2">
    <source>
        <dbReference type="EMBL" id="KFE50246.1"/>
    </source>
</evidence>
<evidence type="ECO:0000256" key="1">
    <source>
        <dbReference type="SAM" id="MobiDB-lite"/>
    </source>
</evidence>
<feature type="region of interest" description="Disordered" evidence="1">
    <location>
        <begin position="1"/>
        <end position="23"/>
    </location>
</feature>
<gene>
    <name evidence="2" type="ORF">IV02_17600</name>
</gene>
<dbReference type="AlphaFoldDB" id="A0A085V483"/>
<dbReference type="EMBL" id="JPQT01000112">
    <property type="protein sequence ID" value="KFE50246.1"/>
    <property type="molecule type" value="Genomic_DNA"/>
</dbReference>
<evidence type="ECO:0000313" key="3">
    <source>
        <dbReference type="Proteomes" id="UP000028643"/>
    </source>
</evidence>
<comment type="caution">
    <text evidence="2">The sequence shown here is derived from an EMBL/GenBank/DDBJ whole genome shotgun (WGS) entry which is preliminary data.</text>
</comment>
<sequence>MHSDAMTRRKRAKADTPGFIGQKTGKRGFRDVFQIALDQFKPENPCPCWDNKSPVDQAGRGLQPLSRISQSYPLQRRTRFIFHDLKKRQTGSFLVFLGMMAKWLFRRAAGIG</sequence>
<name>A0A085V483_PSESX</name>
<organism evidence="2 3">
    <name type="scientific">Pseudomonas syringae</name>
    <dbReference type="NCBI Taxonomy" id="317"/>
    <lineage>
        <taxon>Bacteria</taxon>
        <taxon>Pseudomonadati</taxon>
        <taxon>Pseudomonadota</taxon>
        <taxon>Gammaproteobacteria</taxon>
        <taxon>Pseudomonadales</taxon>
        <taxon>Pseudomonadaceae</taxon>
        <taxon>Pseudomonas</taxon>
    </lineage>
</organism>
<proteinExistence type="predicted"/>
<protein>
    <submittedName>
        <fullName evidence="2">Uncharacterized protein</fullName>
    </submittedName>
</protein>
<dbReference type="Proteomes" id="UP000028643">
    <property type="component" value="Unassembled WGS sequence"/>
</dbReference>